<dbReference type="Gene3D" id="2.40.160.180">
    <property type="entry name" value="Carbohydrate-selective porin OprB"/>
    <property type="match status" value="1"/>
</dbReference>
<dbReference type="PROSITE" id="PS51272">
    <property type="entry name" value="SLH"/>
    <property type="match status" value="1"/>
</dbReference>
<evidence type="ECO:0000256" key="2">
    <source>
        <dbReference type="RuleBase" id="RU363072"/>
    </source>
</evidence>
<name>A0A7Z9BQ65_9CYAN</name>
<dbReference type="InterPro" id="IPR047684">
    <property type="entry name" value="Por_som-like"/>
</dbReference>
<dbReference type="InterPro" id="IPR007049">
    <property type="entry name" value="Carb-sel_porin_OprB"/>
</dbReference>
<feature type="signal peptide" evidence="2">
    <location>
        <begin position="1"/>
        <end position="29"/>
    </location>
</feature>
<gene>
    <name evidence="4" type="ORF">PL8927_690013</name>
</gene>
<evidence type="ECO:0000259" key="3">
    <source>
        <dbReference type="PROSITE" id="PS51272"/>
    </source>
</evidence>
<feature type="chain" id="PRO_5031602923" description="SLH domain-containing protein" evidence="2">
    <location>
        <begin position="30"/>
        <end position="657"/>
    </location>
</feature>
<sequence length="657" mass="71006">MMNKVLLNTLKHSPGVLGAALLLTNAALATEAPSEKLANAADPASITIEAARTVALSGQNTDLQHQANSESSPEQLALSVTPDADVAVEPTTLVNGESPTQMEPQTVATAEATSLPSDSVSLSSEASAPLQTAQASEFQVAQMEAVEPTATNGSDLEQINEYSEVTDALEQVTSVSQLSDVQPTDWAFQALQSLVERYGCIAGYPDGTYKGNRAMTRYEFAAGLNACLERVNELIAASVANLVTREDLAVLQRLQEEFAAELATLRGRVYALEARTAELEANQFSTTTKLRGEVIFWGGDAAGDRATNNVVGQFADDDSDPTEAYFGYRARLNFETSFTGQDLLVTRLEALSVPNLSDYDITNTLMSRTSIDGRNDSVFLDKLYYRFPVSNDRGQVYIGGKGLDQDDVYDNVTLFTSDGSGAISRFGRYNPATNRGPDGTGVGLKYAFSDKFKVNLSYLANQADYADEGRGLFNGGYSTGLQLVFQPSPKIGVALDYTHRYFTNGNVFVTGGTGSWIANRPFGDNATTTENLGFQANWRLSKNFELGGWFGSTWADQQNGGNDNATILNWAVSLAFPDVFKEGGLGGLIVGMPPKVTSHDIGALEDKDTSIHIEGFYRYPINDYISITPGFYVVTDPDHNSDNNTIVVGTLRTQFRF</sequence>
<dbReference type="InterPro" id="IPR051465">
    <property type="entry name" value="Cell_Envelope_Struct_Comp"/>
</dbReference>
<comment type="similarity">
    <text evidence="1 2">Belongs to the OprB family.</text>
</comment>
<feature type="domain" description="SLH" evidence="3">
    <location>
        <begin position="174"/>
        <end position="238"/>
    </location>
</feature>
<comment type="caution">
    <text evidence="4">The sequence shown here is derived from an EMBL/GenBank/DDBJ whole genome shotgun (WGS) entry which is preliminary data.</text>
</comment>
<proteinExistence type="inferred from homology"/>
<dbReference type="EMBL" id="CZCU02000145">
    <property type="protein sequence ID" value="VXD20232.1"/>
    <property type="molecule type" value="Genomic_DNA"/>
</dbReference>
<dbReference type="InterPro" id="IPR001119">
    <property type="entry name" value="SLH_dom"/>
</dbReference>
<evidence type="ECO:0000256" key="1">
    <source>
        <dbReference type="ARBA" id="ARBA00008769"/>
    </source>
</evidence>
<dbReference type="Pfam" id="PF00395">
    <property type="entry name" value="SLH"/>
    <property type="match status" value="1"/>
</dbReference>
<dbReference type="Proteomes" id="UP000184550">
    <property type="component" value="Unassembled WGS sequence"/>
</dbReference>
<organism evidence="4 5">
    <name type="scientific">Planktothrix serta PCC 8927</name>
    <dbReference type="NCBI Taxonomy" id="671068"/>
    <lineage>
        <taxon>Bacteria</taxon>
        <taxon>Bacillati</taxon>
        <taxon>Cyanobacteriota</taxon>
        <taxon>Cyanophyceae</taxon>
        <taxon>Oscillatoriophycideae</taxon>
        <taxon>Oscillatoriales</taxon>
        <taxon>Microcoleaceae</taxon>
        <taxon>Planktothrix</taxon>
    </lineage>
</organism>
<evidence type="ECO:0000313" key="4">
    <source>
        <dbReference type="EMBL" id="VXD20232.1"/>
    </source>
</evidence>
<dbReference type="InterPro" id="IPR038673">
    <property type="entry name" value="OprB_sf"/>
</dbReference>
<protein>
    <recommendedName>
        <fullName evidence="3">SLH domain-containing protein</fullName>
    </recommendedName>
</protein>
<evidence type="ECO:0000313" key="5">
    <source>
        <dbReference type="Proteomes" id="UP000184550"/>
    </source>
</evidence>
<keyword evidence="5" id="KW-1185">Reference proteome</keyword>
<dbReference type="Pfam" id="PF04966">
    <property type="entry name" value="OprB"/>
    <property type="match status" value="1"/>
</dbReference>
<dbReference type="GO" id="GO:0015288">
    <property type="term" value="F:porin activity"/>
    <property type="evidence" value="ECO:0007669"/>
    <property type="project" value="InterPro"/>
</dbReference>
<dbReference type="AlphaFoldDB" id="A0A7Z9BQ65"/>
<dbReference type="PANTHER" id="PTHR43308">
    <property type="entry name" value="OUTER MEMBRANE PROTEIN ALPHA-RELATED"/>
    <property type="match status" value="1"/>
</dbReference>
<keyword evidence="2" id="KW-0732">Signal</keyword>
<dbReference type="GO" id="GO:0008643">
    <property type="term" value="P:carbohydrate transport"/>
    <property type="evidence" value="ECO:0007669"/>
    <property type="project" value="InterPro"/>
</dbReference>
<accession>A0A7Z9BQ65</accession>
<dbReference type="NCBIfam" id="NF033921">
    <property type="entry name" value="por_somb"/>
    <property type="match status" value="1"/>
</dbReference>
<dbReference type="GO" id="GO:0016020">
    <property type="term" value="C:membrane"/>
    <property type="evidence" value="ECO:0007669"/>
    <property type="project" value="InterPro"/>
</dbReference>
<dbReference type="PANTHER" id="PTHR43308:SF1">
    <property type="entry name" value="OUTER MEMBRANE PROTEIN ALPHA"/>
    <property type="match status" value="1"/>
</dbReference>
<reference evidence="4" key="1">
    <citation type="submission" date="2019-10" db="EMBL/GenBank/DDBJ databases">
        <authorList>
            <consortium name="Genoscope - CEA"/>
            <person name="William W."/>
        </authorList>
    </citation>
    <scope>NUCLEOTIDE SEQUENCE [LARGE SCALE GENOMIC DNA]</scope>
    <source>
        <strain evidence="4">BBR_PRJEB10992</strain>
    </source>
</reference>